<reference evidence="3" key="2">
    <citation type="submission" date="2019-09" db="UniProtKB">
        <authorList>
            <consortium name="WormBaseParasite"/>
        </authorList>
    </citation>
    <scope>IDENTIFICATION</scope>
</reference>
<dbReference type="AlphaFoldDB" id="A0A183FLN7"/>
<name>A0A183FLN7_HELPZ</name>
<accession>A0A3P7YTI6</accession>
<protein>
    <submittedName>
        <fullName evidence="1 3">Uncharacterized protein</fullName>
    </submittedName>
</protein>
<evidence type="ECO:0000313" key="2">
    <source>
        <dbReference type="Proteomes" id="UP000050761"/>
    </source>
</evidence>
<keyword evidence="2" id="KW-1185">Reference proteome</keyword>
<evidence type="ECO:0000313" key="1">
    <source>
        <dbReference type="EMBL" id="VDO75374.1"/>
    </source>
</evidence>
<proteinExistence type="predicted"/>
<evidence type="ECO:0000313" key="3">
    <source>
        <dbReference type="WBParaSite" id="HPBE_0000820001-mRNA-1"/>
    </source>
</evidence>
<accession>A0A183FLN7</accession>
<dbReference type="WBParaSite" id="HPBE_0000820001-mRNA-1">
    <property type="protein sequence ID" value="HPBE_0000820001-mRNA-1"/>
    <property type="gene ID" value="HPBE_0000820001"/>
</dbReference>
<sequence>MLDQQPTSSGPDWVHVVVVDDSSRTGLVPCAILLPGGLAVTCRRVLLIDDSSEVCSSSTKRESESAVKKTLANVGKASSFVLPCSLIRKSLLCHVCRMRIRLSDCLSSLSITFGAHPTAAHCSPFNAARSSKIYLRLPCTAEVHRSIAIGVCCIASG</sequence>
<reference evidence="1 2" key="1">
    <citation type="submission" date="2018-11" db="EMBL/GenBank/DDBJ databases">
        <authorList>
            <consortium name="Pathogen Informatics"/>
        </authorList>
    </citation>
    <scope>NUCLEOTIDE SEQUENCE [LARGE SCALE GENOMIC DNA]</scope>
</reference>
<dbReference type="EMBL" id="UZAH01026086">
    <property type="protein sequence ID" value="VDO75374.1"/>
    <property type="molecule type" value="Genomic_DNA"/>
</dbReference>
<dbReference type="Proteomes" id="UP000050761">
    <property type="component" value="Unassembled WGS sequence"/>
</dbReference>
<organism evidence="2 3">
    <name type="scientific">Heligmosomoides polygyrus</name>
    <name type="common">Parasitic roundworm</name>
    <dbReference type="NCBI Taxonomy" id="6339"/>
    <lineage>
        <taxon>Eukaryota</taxon>
        <taxon>Metazoa</taxon>
        <taxon>Ecdysozoa</taxon>
        <taxon>Nematoda</taxon>
        <taxon>Chromadorea</taxon>
        <taxon>Rhabditida</taxon>
        <taxon>Rhabditina</taxon>
        <taxon>Rhabditomorpha</taxon>
        <taxon>Strongyloidea</taxon>
        <taxon>Heligmosomidae</taxon>
        <taxon>Heligmosomoides</taxon>
    </lineage>
</organism>
<gene>
    <name evidence="1" type="ORF">HPBE_LOCUS8201</name>
</gene>